<name>A0A1H4I801_9MICC</name>
<evidence type="ECO:0000259" key="7">
    <source>
        <dbReference type="Pfam" id="PF12696"/>
    </source>
</evidence>
<evidence type="ECO:0000313" key="8">
    <source>
        <dbReference type="EMBL" id="SEB30103.1"/>
    </source>
</evidence>
<keyword evidence="9" id="KW-1185">Reference proteome</keyword>
<dbReference type="Proteomes" id="UP000182652">
    <property type="component" value="Unassembled WGS sequence"/>
</dbReference>
<dbReference type="GO" id="GO:0005886">
    <property type="term" value="C:plasma membrane"/>
    <property type="evidence" value="ECO:0007669"/>
    <property type="project" value="UniProtKB-SubCell"/>
</dbReference>
<dbReference type="InterPro" id="IPR032689">
    <property type="entry name" value="TraG-D_C"/>
</dbReference>
<dbReference type="SUPFAM" id="SSF52540">
    <property type="entry name" value="P-loop containing nucleoside triphosphate hydrolases"/>
    <property type="match status" value="1"/>
</dbReference>
<evidence type="ECO:0000313" key="9">
    <source>
        <dbReference type="Proteomes" id="UP000182652"/>
    </source>
</evidence>
<evidence type="ECO:0000256" key="6">
    <source>
        <dbReference type="SAM" id="Phobius"/>
    </source>
</evidence>
<keyword evidence="3 6" id="KW-0812">Transmembrane</keyword>
<dbReference type="PANTHER" id="PTHR37937:SF1">
    <property type="entry name" value="CONJUGATIVE TRANSFER: DNA TRANSPORT"/>
    <property type="match status" value="1"/>
</dbReference>
<dbReference type="EMBL" id="FNSN01000002">
    <property type="protein sequence ID" value="SEB30103.1"/>
    <property type="molecule type" value="Genomic_DNA"/>
</dbReference>
<evidence type="ECO:0000256" key="5">
    <source>
        <dbReference type="ARBA" id="ARBA00023136"/>
    </source>
</evidence>
<evidence type="ECO:0000256" key="1">
    <source>
        <dbReference type="ARBA" id="ARBA00004651"/>
    </source>
</evidence>
<evidence type="ECO:0000256" key="2">
    <source>
        <dbReference type="ARBA" id="ARBA00022475"/>
    </source>
</evidence>
<accession>A0A1H4I801</accession>
<keyword evidence="2" id="KW-1003">Cell membrane</keyword>
<feature type="domain" description="TraD/TraG TraM recognition site" evidence="7">
    <location>
        <begin position="427"/>
        <end position="545"/>
    </location>
</feature>
<dbReference type="STRING" id="156980.SAMN04489745_0109"/>
<comment type="subcellular location">
    <subcellularLocation>
        <location evidence="1">Cell membrane</location>
        <topology evidence="1">Multi-pass membrane protein</topology>
    </subcellularLocation>
</comment>
<dbReference type="PANTHER" id="PTHR37937">
    <property type="entry name" value="CONJUGATIVE TRANSFER: DNA TRANSPORT"/>
    <property type="match status" value="1"/>
</dbReference>
<evidence type="ECO:0000256" key="4">
    <source>
        <dbReference type="ARBA" id="ARBA00022989"/>
    </source>
</evidence>
<gene>
    <name evidence="8" type="ORF">SAMN04489745_0109</name>
</gene>
<keyword evidence="4 6" id="KW-1133">Transmembrane helix</keyword>
<dbReference type="AlphaFoldDB" id="A0A1H4I801"/>
<dbReference type="Pfam" id="PF12696">
    <property type="entry name" value="TraG-D_C"/>
    <property type="match status" value="1"/>
</dbReference>
<dbReference type="InterPro" id="IPR051539">
    <property type="entry name" value="T4SS-coupling_protein"/>
</dbReference>
<feature type="transmembrane region" description="Helical" evidence="6">
    <location>
        <begin position="12"/>
        <end position="35"/>
    </location>
</feature>
<feature type="transmembrane region" description="Helical" evidence="6">
    <location>
        <begin position="77"/>
        <end position="100"/>
    </location>
</feature>
<dbReference type="InterPro" id="IPR027417">
    <property type="entry name" value="P-loop_NTPase"/>
</dbReference>
<protein>
    <submittedName>
        <fullName evidence="8">Type IV secretory pathway, VirD4 component, TraG/TraD family ATPase</fullName>
    </submittedName>
</protein>
<reference evidence="8 9" key="1">
    <citation type="submission" date="2016-10" db="EMBL/GenBank/DDBJ databases">
        <authorList>
            <person name="de Groot N.N."/>
        </authorList>
    </citation>
    <scope>NUCLEOTIDE SEQUENCE [LARGE SCALE GENOMIC DNA]</scope>
    <source>
        <strain evidence="8 9">DSM 10495</strain>
    </source>
</reference>
<evidence type="ECO:0000256" key="3">
    <source>
        <dbReference type="ARBA" id="ARBA00022692"/>
    </source>
</evidence>
<dbReference type="Gene3D" id="3.40.50.300">
    <property type="entry name" value="P-loop containing nucleotide triphosphate hydrolases"/>
    <property type="match status" value="1"/>
</dbReference>
<sequence>MRVLDRETQFMLIALGVVFFLFSLVYAPGALAGWISCGQWLTPPDALAPLKVITPAHLGDTSGFGVSATGCTASPSLAMVLAVVIIVAEVTLALVIVQLVRNWQESDQKFLKDLYTRRGIAQAREVEKKYGPKATLRKIPTLRPTLSAAVVTDAAFLIGHVGSKEVYVTCEDSITLLGAPRSGKGVHFLIGAIIDAPGSCVTTSTRVDNYAATHQLRALKGPVILFDPQGLTGLESSLKWSPILGCEKPLIAARRASGLIGGSALGQSSNNQEWAEAAVENLRALLHAAALGKCNTDDLFRWGIAPSSAMEAVKILEEHPAGVKEWGMGLRAVLEGDAKQLANQWFGVKLALGGLAVPEVRHWLNPASPEEQLNPREFITSCATLYLIGTKTGGTAVGPFITALLDELTETAREMAIRMPGNRLDPPMTMILDEIANITRAWPGLVNLMADGGGTGISLWVVLQSLAQARGGWGQDEAQAVFDSSTVKLQLGGGANVSDLDDISRLADERSVREISYSHGVEAMTSSVQKRDKAVLSVADLRRLPFGTGLMLARTGRPVLMRLTKWTERPDADQIRASIKAISEELLAQMEADVANDDTVFRAEDPSEPPIRVL</sequence>
<organism evidence="8 9">
    <name type="scientific">Arthrobacter woluwensis</name>
    <dbReference type="NCBI Taxonomy" id="156980"/>
    <lineage>
        <taxon>Bacteria</taxon>
        <taxon>Bacillati</taxon>
        <taxon>Actinomycetota</taxon>
        <taxon>Actinomycetes</taxon>
        <taxon>Micrococcales</taxon>
        <taxon>Micrococcaceae</taxon>
        <taxon>Arthrobacter</taxon>
    </lineage>
</organism>
<keyword evidence="5 6" id="KW-0472">Membrane</keyword>
<proteinExistence type="predicted"/>
<dbReference type="CDD" id="cd01127">
    <property type="entry name" value="TrwB_TraG_TraD_VirD4"/>
    <property type="match status" value="1"/>
</dbReference>